<dbReference type="InterPro" id="IPR011990">
    <property type="entry name" value="TPR-like_helical_dom_sf"/>
</dbReference>
<sequence>MGIKISDEYQSYMAMPYMYDILASISFAKGNLKKAELLLVQIIEKLVQLGVPDTDSQIVDFKLRLARIYSSYDEAELAEIGFRNCLANQESRILKGDDTLKSGVLYVNILFWYGLHKLKNAEYREAKRLVDSAYAYSLKIKGLTPYQEMVILYTLSDLNMQLQNYEAALRDIESAIFLGKGIGSVDLPKFYLKLARIYLLMGSRGKAGPWLEEAHNLARLFNDKEIFEESERMLTDYVN</sequence>
<name>A0AAV8ZBM6_9CUCU</name>
<dbReference type="EMBL" id="JAPWTK010000007">
    <property type="protein sequence ID" value="KAJ8960774.1"/>
    <property type="molecule type" value="Genomic_DNA"/>
</dbReference>
<keyword evidence="2" id="KW-1185">Reference proteome</keyword>
<reference evidence="1" key="1">
    <citation type="journal article" date="2023" name="Insect Mol. Biol.">
        <title>Genome sequencing provides insights into the evolution of gene families encoding plant cell wall-degrading enzymes in longhorned beetles.</title>
        <authorList>
            <person name="Shin N.R."/>
            <person name="Okamura Y."/>
            <person name="Kirsch R."/>
            <person name="Pauchet Y."/>
        </authorList>
    </citation>
    <scope>NUCLEOTIDE SEQUENCE</scope>
    <source>
        <strain evidence="1">AMC_N1</strain>
    </source>
</reference>
<dbReference type="Proteomes" id="UP001162162">
    <property type="component" value="Unassembled WGS sequence"/>
</dbReference>
<gene>
    <name evidence="1" type="ORF">NQ318_020068</name>
</gene>
<comment type="caution">
    <text evidence="1">The sequence shown here is derived from an EMBL/GenBank/DDBJ whole genome shotgun (WGS) entry which is preliminary data.</text>
</comment>
<evidence type="ECO:0000313" key="2">
    <source>
        <dbReference type="Proteomes" id="UP001162162"/>
    </source>
</evidence>
<dbReference type="Gene3D" id="1.25.40.10">
    <property type="entry name" value="Tetratricopeptide repeat domain"/>
    <property type="match status" value="1"/>
</dbReference>
<dbReference type="AlphaFoldDB" id="A0AAV8ZBM6"/>
<evidence type="ECO:0008006" key="3">
    <source>
        <dbReference type="Google" id="ProtNLM"/>
    </source>
</evidence>
<proteinExistence type="predicted"/>
<dbReference type="SUPFAM" id="SSF48452">
    <property type="entry name" value="TPR-like"/>
    <property type="match status" value="1"/>
</dbReference>
<organism evidence="1 2">
    <name type="scientific">Aromia moschata</name>
    <dbReference type="NCBI Taxonomy" id="1265417"/>
    <lineage>
        <taxon>Eukaryota</taxon>
        <taxon>Metazoa</taxon>
        <taxon>Ecdysozoa</taxon>
        <taxon>Arthropoda</taxon>
        <taxon>Hexapoda</taxon>
        <taxon>Insecta</taxon>
        <taxon>Pterygota</taxon>
        <taxon>Neoptera</taxon>
        <taxon>Endopterygota</taxon>
        <taxon>Coleoptera</taxon>
        <taxon>Polyphaga</taxon>
        <taxon>Cucujiformia</taxon>
        <taxon>Chrysomeloidea</taxon>
        <taxon>Cerambycidae</taxon>
        <taxon>Cerambycinae</taxon>
        <taxon>Callichromatini</taxon>
        <taxon>Aromia</taxon>
    </lineage>
</organism>
<protein>
    <recommendedName>
        <fullName evidence="3">MalT-like TPR region domain-containing protein</fullName>
    </recommendedName>
</protein>
<accession>A0AAV8ZBM6</accession>
<evidence type="ECO:0000313" key="1">
    <source>
        <dbReference type="EMBL" id="KAJ8960774.1"/>
    </source>
</evidence>